<dbReference type="Proteomes" id="UP001289374">
    <property type="component" value="Unassembled WGS sequence"/>
</dbReference>
<comment type="caution">
    <text evidence="7">The sequence shown here is derived from an EMBL/GenBank/DDBJ whole genome shotgun (WGS) entry which is preliminary data.</text>
</comment>
<keyword evidence="5" id="KW-0472">Membrane</keyword>
<comment type="similarity">
    <text evidence="2 6">Belongs to the peroxisomal membrane protein PXMP2/4 family.</text>
</comment>
<evidence type="ECO:0000256" key="5">
    <source>
        <dbReference type="ARBA" id="ARBA00023136"/>
    </source>
</evidence>
<evidence type="ECO:0000256" key="3">
    <source>
        <dbReference type="ARBA" id="ARBA00022692"/>
    </source>
</evidence>
<sequence>MLSSRFSSSASSSPQKSGLVGWYLGMLKTRPFPPKHHLRSHLHRGRCILPGESSEQYDLIRTLRMAGYGMLILGPSVHYWYNFMSTVFPKRDLLSTLKKMALGQTSYGPTMTVIFFFRECCSARKHLFAKIQHIVRWLSLVFLRAGNFYRRHLNDTEIGEQAHVCLCRKSPAARNKALRAALQAEKHAWLLVRRRRAPERGPGGNCANLRIIFPQGRAKKRGLYGSCGPKIEAFPQRCLAPQYLANRLIPDPTVAPATTPPASTRLLNLGRVKPDTMEAIDTWGGHFALEREQCHVSCRRRKMKLEDEPCIIVKKVES</sequence>
<dbReference type="GO" id="GO:0005737">
    <property type="term" value="C:cytoplasm"/>
    <property type="evidence" value="ECO:0007669"/>
    <property type="project" value="TreeGrafter"/>
</dbReference>
<accession>A0AAE1VWP2</accession>
<gene>
    <name evidence="7" type="ORF">Sango_2814000</name>
</gene>
<protein>
    <submittedName>
        <fullName evidence="7">Uncharacterized protein</fullName>
    </submittedName>
</protein>
<name>A0AAE1VWP2_9LAMI</name>
<dbReference type="AlphaFoldDB" id="A0AAE1VWP2"/>
<dbReference type="PANTHER" id="PTHR11266:SF18">
    <property type="entry name" value="OS12G0508100 PROTEIN"/>
    <property type="match status" value="1"/>
</dbReference>
<comment type="subcellular location">
    <subcellularLocation>
        <location evidence="1">Membrane</location>
        <topology evidence="1">Multi-pass membrane protein</topology>
    </subcellularLocation>
</comment>
<dbReference type="PANTHER" id="PTHR11266">
    <property type="entry name" value="PEROXISOMAL MEMBRANE PROTEIN 2, PXMP2 MPV17"/>
    <property type="match status" value="1"/>
</dbReference>
<evidence type="ECO:0000313" key="8">
    <source>
        <dbReference type="Proteomes" id="UP001289374"/>
    </source>
</evidence>
<keyword evidence="8" id="KW-1185">Reference proteome</keyword>
<dbReference type="InterPro" id="IPR007248">
    <property type="entry name" value="Mpv17_PMP22"/>
</dbReference>
<reference evidence="7" key="1">
    <citation type="submission" date="2020-06" db="EMBL/GenBank/DDBJ databases">
        <authorList>
            <person name="Li T."/>
            <person name="Hu X."/>
            <person name="Zhang T."/>
            <person name="Song X."/>
            <person name="Zhang H."/>
            <person name="Dai N."/>
            <person name="Sheng W."/>
            <person name="Hou X."/>
            <person name="Wei L."/>
        </authorList>
    </citation>
    <scope>NUCLEOTIDE SEQUENCE</scope>
    <source>
        <strain evidence="7">K16</strain>
        <tissue evidence="7">Leaf</tissue>
    </source>
</reference>
<dbReference type="GO" id="GO:0016020">
    <property type="term" value="C:membrane"/>
    <property type="evidence" value="ECO:0007669"/>
    <property type="project" value="UniProtKB-SubCell"/>
</dbReference>
<keyword evidence="3" id="KW-0812">Transmembrane</keyword>
<evidence type="ECO:0000313" key="7">
    <source>
        <dbReference type="EMBL" id="KAK4383033.1"/>
    </source>
</evidence>
<reference evidence="7" key="2">
    <citation type="journal article" date="2024" name="Plant">
        <title>Genomic evolution and insights into agronomic trait innovations of Sesamum species.</title>
        <authorList>
            <person name="Miao H."/>
            <person name="Wang L."/>
            <person name="Qu L."/>
            <person name="Liu H."/>
            <person name="Sun Y."/>
            <person name="Le M."/>
            <person name="Wang Q."/>
            <person name="Wei S."/>
            <person name="Zheng Y."/>
            <person name="Lin W."/>
            <person name="Duan Y."/>
            <person name="Cao H."/>
            <person name="Xiong S."/>
            <person name="Wang X."/>
            <person name="Wei L."/>
            <person name="Li C."/>
            <person name="Ma Q."/>
            <person name="Ju M."/>
            <person name="Zhao R."/>
            <person name="Li G."/>
            <person name="Mu C."/>
            <person name="Tian Q."/>
            <person name="Mei H."/>
            <person name="Zhang T."/>
            <person name="Gao T."/>
            <person name="Zhang H."/>
        </authorList>
    </citation>
    <scope>NUCLEOTIDE SEQUENCE</scope>
    <source>
        <strain evidence="7">K16</strain>
    </source>
</reference>
<evidence type="ECO:0000256" key="6">
    <source>
        <dbReference type="RuleBase" id="RU363053"/>
    </source>
</evidence>
<proteinExistence type="inferred from homology"/>
<dbReference type="EMBL" id="JACGWL010000618">
    <property type="protein sequence ID" value="KAK4383033.1"/>
    <property type="molecule type" value="Genomic_DNA"/>
</dbReference>
<organism evidence="7 8">
    <name type="scientific">Sesamum angolense</name>
    <dbReference type="NCBI Taxonomy" id="2727404"/>
    <lineage>
        <taxon>Eukaryota</taxon>
        <taxon>Viridiplantae</taxon>
        <taxon>Streptophyta</taxon>
        <taxon>Embryophyta</taxon>
        <taxon>Tracheophyta</taxon>
        <taxon>Spermatophyta</taxon>
        <taxon>Magnoliopsida</taxon>
        <taxon>eudicotyledons</taxon>
        <taxon>Gunneridae</taxon>
        <taxon>Pentapetalae</taxon>
        <taxon>asterids</taxon>
        <taxon>lamiids</taxon>
        <taxon>Lamiales</taxon>
        <taxon>Pedaliaceae</taxon>
        <taxon>Sesamum</taxon>
    </lineage>
</organism>
<evidence type="ECO:0000256" key="1">
    <source>
        <dbReference type="ARBA" id="ARBA00004141"/>
    </source>
</evidence>
<keyword evidence="4" id="KW-1133">Transmembrane helix</keyword>
<evidence type="ECO:0000256" key="2">
    <source>
        <dbReference type="ARBA" id="ARBA00006824"/>
    </source>
</evidence>
<evidence type="ECO:0000256" key="4">
    <source>
        <dbReference type="ARBA" id="ARBA00022989"/>
    </source>
</evidence>